<keyword evidence="4 7" id="KW-0964">Secreted</keyword>
<dbReference type="Pfam" id="PF01185">
    <property type="entry name" value="Hydrophobin"/>
    <property type="match status" value="1"/>
</dbReference>
<evidence type="ECO:0000256" key="1">
    <source>
        <dbReference type="ARBA" id="ARBA00004191"/>
    </source>
</evidence>
<dbReference type="EMBL" id="ML769432">
    <property type="protein sequence ID" value="KAE9402735.1"/>
    <property type="molecule type" value="Genomic_DNA"/>
</dbReference>
<dbReference type="InterPro" id="IPR001338">
    <property type="entry name" value="Class_I_Hydrophobin"/>
</dbReference>
<reference evidence="9" key="1">
    <citation type="journal article" date="2019" name="Environ. Microbiol.">
        <title>Fungal ecological strategies reflected in gene transcription - a case study of two litter decomposers.</title>
        <authorList>
            <person name="Barbi F."/>
            <person name="Kohler A."/>
            <person name="Barry K."/>
            <person name="Baskaran P."/>
            <person name="Daum C."/>
            <person name="Fauchery L."/>
            <person name="Ihrmark K."/>
            <person name="Kuo A."/>
            <person name="LaButti K."/>
            <person name="Lipzen A."/>
            <person name="Morin E."/>
            <person name="Grigoriev I.V."/>
            <person name="Henrissat B."/>
            <person name="Lindahl B."/>
            <person name="Martin F."/>
        </authorList>
    </citation>
    <scope>NUCLEOTIDE SEQUENCE</scope>
    <source>
        <strain evidence="9">JB14</strain>
    </source>
</reference>
<protein>
    <recommendedName>
        <fullName evidence="7">Hydrophobin</fullName>
    </recommendedName>
</protein>
<keyword evidence="10" id="KW-1185">Reference proteome</keyword>
<evidence type="ECO:0000256" key="3">
    <source>
        <dbReference type="ARBA" id="ARBA00022512"/>
    </source>
</evidence>
<proteinExistence type="inferred from homology"/>
<evidence type="ECO:0000256" key="7">
    <source>
        <dbReference type="RuleBase" id="RU365009"/>
    </source>
</evidence>
<evidence type="ECO:0000313" key="9">
    <source>
        <dbReference type="EMBL" id="KAE9402735.1"/>
    </source>
</evidence>
<dbReference type="CDD" id="cd23507">
    <property type="entry name" value="hydrophobin_I"/>
    <property type="match status" value="1"/>
</dbReference>
<comment type="subcellular location">
    <subcellularLocation>
        <location evidence="1 7">Secreted</location>
        <location evidence="1 7">Cell wall</location>
    </subcellularLocation>
</comment>
<dbReference type="SMART" id="SM00075">
    <property type="entry name" value="HYDRO"/>
    <property type="match status" value="1"/>
</dbReference>
<evidence type="ECO:0000256" key="6">
    <source>
        <dbReference type="ARBA" id="ARBA00093546"/>
    </source>
</evidence>
<keyword evidence="3 7" id="KW-0134">Cell wall</keyword>
<feature type="compositionally biased region" description="Polar residues" evidence="8">
    <location>
        <begin position="48"/>
        <end position="67"/>
    </location>
</feature>
<dbReference type="Proteomes" id="UP000799118">
    <property type="component" value="Unassembled WGS sequence"/>
</dbReference>
<evidence type="ECO:0000256" key="2">
    <source>
        <dbReference type="ARBA" id="ARBA00010446"/>
    </source>
</evidence>
<name>A0A6A4I1Q1_9AGAR</name>
<sequence length="138" mass="14601">MKFTSALFLALTAVATSVSATPFHETNGERLARGLPPLPPQKRGGTPSYGNTGSHPSGSPGQCSSGATHQCCQSTGYCNEPHFASYGLSGKIPNNVLLGSQCYNLPYGEHCESQPVCCTENNYSNHHGLSYGCHESSY</sequence>
<gene>
    <name evidence="9" type="ORF">BT96DRAFT_538340</name>
</gene>
<feature type="signal peptide" evidence="7">
    <location>
        <begin position="1"/>
        <end position="20"/>
    </location>
</feature>
<accession>A0A6A4I1Q1</accession>
<evidence type="ECO:0000256" key="5">
    <source>
        <dbReference type="ARBA" id="ARBA00023157"/>
    </source>
</evidence>
<dbReference type="GO" id="GO:0005199">
    <property type="term" value="F:structural constituent of cell wall"/>
    <property type="evidence" value="ECO:0007669"/>
    <property type="project" value="InterPro"/>
</dbReference>
<keyword evidence="7" id="KW-0732">Signal</keyword>
<organism evidence="9 10">
    <name type="scientific">Gymnopus androsaceus JB14</name>
    <dbReference type="NCBI Taxonomy" id="1447944"/>
    <lineage>
        <taxon>Eukaryota</taxon>
        <taxon>Fungi</taxon>
        <taxon>Dikarya</taxon>
        <taxon>Basidiomycota</taxon>
        <taxon>Agaricomycotina</taxon>
        <taxon>Agaricomycetes</taxon>
        <taxon>Agaricomycetidae</taxon>
        <taxon>Agaricales</taxon>
        <taxon>Marasmiineae</taxon>
        <taxon>Omphalotaceae</taxon>
        <taxon>Gymnopus</taxon>
    </lineage>
</organism>
<evidence type="ECO:0000313" key="10">
    <source>
        <dbReference type="Proteomes" id="UP000799118"/>
    </source>
</evidence>
<feature type="region of interest" description="Disordered" evidence="8">
    <location>
        <begin position="25"/>
        <end position="67"/>
    </location>
</feature>
<evidence type="ECO:0000256" key="8">
    <source>
        <dbReference type="SAM" id="MobiDB-lite"/>
    </source>
</evidence>
<dbReference type="GO" id="GO:0009277">
    <property type="term" value="C:fungal-type cell wall"/>
    <property type="evidence" value="ECO:0007669"/>
    <property type="project" value="InterPro"/>
</dbReference>
<keyword evidence="5 7" id="KW-1015">Disulfide bond</keyword>
<feature type="chain" id="PRO_5041012560" description="Hydrophobin" evidence="7">
    <location>
        <begin position="21"/>
        <end position="138"/>
    </location>
</feature>
<dbReference type="AlphaFoldDB" id="A0A6A4I1Q1"/>
<dbReference type="OrthoDB" id="4225815at2759"/>
<comment type="similarity">
    <text evidence="2 7">Belongs to the fungal hydrophobin family.</text>
</comment>
<comment type="subunit">
    <text evidence="6">Self-assembles to form functional amyloid fibrils called rodlets. Self-assembly into fibrillar rodlets occurs spontaneously at hydrophobic:hydrophilic interfaces and the rodlets further associate laterally to form amphipathic monolayers.</text>
</comment>
<evidence type="ECO:0000256" key="4">
    <source>
        <dbReference type="ARBA" id="ARBA00022525"/>
    </source>
</evidence>